<dbReference type="InterPro" id="IPR055227">
    <property type="entry name" value="HRQ1_WHD"/>
</dbReference>
<dbReference type="PROSITE" id="PS51194">
    <property type="entry name" value="HELICASE_CTER"/>
    <property type="match status" value="1"/>
</dbReference>
<dbReference type="InterPro" id="IPR034103">
    <property type="entry name" value="Lsm8"/>
</dbReference>
<dbReference type="SUPFAM" id="SSF50182">
    <property type="entry name" value="Sm-like ribonucleoproteins"/>
    <property type="match status" value="1"/>
</dbReference>
<dbReference type="STRING" id="933852.A0A0C3BKE7"/>
<sequence>MSTLQAFMEKRVLLVMQDGRVVMGILVGWDQKSNIILSECIERRFSLESGAVDTSLGVYMVKGDQIHIRRSTTGIYFPCMEINDMKRKASEDLEGSQPKKKGRNQASTEEAPRSWPPYFEHLYKTFKALNTVIAFCSSRKHLATTFPVVRKSVENLLKRPLDLGDVAEIKAIIPELLRFGYIPADQVKINPSEEPKTKRGTSPSYALPSGPLLDEDEHVLILEFVESTKKTRSAEQENAYSLPPSMTAAALKKLIEQRNNRFVQAVNELIEACPEGEDASELVKQASRDHIPITPGRKDSSSVTNAITFRPPMPQIIEELKSEEWYRGQIVEHRSFEKKEVQFGELSVPLADSIAEGLQKARSITNFYSHQAAAINAISERKNVIVSTATASGKSVIYQVPVLRFLEMDKDATAIYIYPTKALAQDQRLALDQLVHACPGLEDIRVATYDGDTPKEKRASVRETASVIFTNFDMLHASILPHEEQWRGFLKNLKIVAIDELHYYAGPLGSHVAQIMRRLRRVCAAVGNTDVRYISCSATISQPLKHMKAIFGVEDIQVITEDGAPTGPKEFLIWNPPLVDQQQPKAGRLSAFSQTTALMRYLMKKGVRTIVFCKIRKTCEVVMKILRTELTAEGRTDILQQVMAYRGGYSQDDRRKIEAEAFSGNLLGIVATNALELGVDIGNLDAVIIHGFPMTIASLRQQSGRAGRRARDSLAVLVTDTYGIDQHYVKHPEELFEKAADSLHVDLGNRIILEAHLQCAAEEMPINVVQDEQYFGPQLAEICQTRLKADAEGWYHTHPQYLPYPSKHVSIRGQKEATYTIVDITRLARGGEARVLEEIEDSRVLFEAYEGAIFIHQGLTYLVQEISHDSRTARVTRTDVGWTTKPRDFTNYDAVRTYRIREVKGSPNRAFYGRIDITTVIFGYFKVQHGKILDVVDLESPPFERDTTGFWFDVPSANLQLMKRKGLNPAEAIHAACHAILNRFDLGHLLRTECKIPQKEYQARESQRKRPARLVFFDPPGTGASLSAKAFDYVSDLIHQAFETVETCPCKEGCALCVQSATCKESNIVSSKLGARVALRGILNLPLEEGAIPLDEKGIVDTIIEAEPVQLAPGIEVESYVY</sequence>
<feature type="region of interest" description="Disordered" evidence="3">
    <location>
        <begin position="190"/>
        <end position="211"/>
    </location>
</feature>
<accession>A0A0C3BKE7</accession>
<dbReference type="CDD" id="cd01727">
    <property type="entry name" value="LSm8"/>
    <property type="match status" value="1"/>
</dbReference>
<dbReference type="InterPro" id="IPR010920">
    <property type="entry name" value="LSM_dom_sf"/>
</dbReference>
<dbReference type="Pfam" id="PF01423">
    <property type="entry name" value="LSM"/>
    <property type="match status" value="1"/>
</dbReference>
<dbReference type="Pfam" id="PF09369">
    <property type="entry name" value="MZB"/>
    <property type="match status" value="1"/>
</dbReference>
<dbReference type="Pfam" id="PF00271">
    <property type="entry name" value="Helicase_C"/>
    <property type="match status" value="1"/>
</dbReference>
<dbReference type="InterPro" id="IPR001163">
    <property type="entry name" value="Sm_dom_euk/arc"/>
</dbReference>
<dbReference type="OrthoDB" id="18781at2759"/>
<evidence type="ECO:0000313" key="6">
    <source>
        <dbReference type="EMBL" id="KIM32539.1"/>
    </source>
</evidence>
<evidence type="ECO:0000259" key="4">
    <source>
        <dbReference type="PROSITE" id="PS51192"/>
    </source>
</evidence>
<evidence type="ECO:0000256" key="3">
    <source>
        <dbReference type="SAM" id="MobiDB-lite"/>
    </source>
</evidence>
<dbReference type="GO" id="GO:0000398">
    <property type="term" value="P:mRNA splicing, via spliceosome"/>
    <property type="evidence" value="ECO:0007669"/>
    <property type="project" value="InterPro"/>
</dbReference>
<dbReference type="SUPFAM" id="SSF52540">
    <property type="entry name" value="P-loop containing nucleoside triphosphate hydrolases"/>
    <property type="match status" value="1"/>
</dbReference>
<dbReference type="GO" id="GO:0005524">
    <property type="term" value="F:ATP binding"/>
    <property type="evidence" value="ECO:0007669"/>
    <property type="project" value="UniProtKB-KW"/>
</dbReference>
<reference evidence="7" key="2">
    <citation type="submission" date="2015-01" db="EMBL/GenBank/DDBJ databases">
        <title>Evolutionary Origins and Diversification of the Mycorrhizal Mutualists.</title>
        <authorList>
            <consortium name="DOE Joint Genome Institute"/>
            <consortium name="Mycorrhizal Genomics Consortium"/>
            <person name="Kohler A."/>
            <person name="Kuo A."/>
            <person name="Nagy L.G."/>
            <person name="Floudas D."/>
            <person name="Copeland A."/>
            <person name="Barry K.W."/>
            <person name="Cichocki N."/>
            <person name="Veneault-Fourrey C."/>
            <person name="LaButti K."/>
            <person name="Lindquist E.A."/>
            <person name="Lipzen A."/>
            <person name="Lundell T."/>
            <person name="Morin E."/>
            <person name="Murat C."/>
            <person name="Riley R."/>
            <person name="Ohm R."/>
            <person name="Sun H."/>
            <person name="Tunlid A."/>
            <person name="Henrissat B."/>
            <person name="Grigoriev I.V."/>
            <person name="Hibbett D.S."/>
            <person name="Martin F."/>
        </authorList>
    </citation>
    <scope>NUCLEOTIDE SEQUENCE [LARGE SCALE GENOMIC DNA]</scope>
    <source>
        <strain evidence="7">MAFF 305830</strain>
    </source>
</reference>
<dbReference type="Proteomes" id="UP000054097">
    <property type="component" value="Unassembled WGS sequence"/>
</dbReference>
<dbReference type="InterPro" id="IPR011545">
    <property type="entry name" value="DEAD/DEAH_box_helicase_dom"/>
</dbReference>
<dbReference type="SMART" id="SM00490">
    <property type="entry name" value="HELICc"/>
    <property type="match status" value="1"/>
</dbReference>
<keyword evidence="2" id="KW-0067">ATP-binding</keyword>
<keyword evidence="1" id="KW-0547">Nucleotide-binding</keyword>
<dbReference type="CDD" id="cd18797">
    <property type="entry name" value="SF2_C_Hrq"/>
    <property type="match status" value="1"/>
</dbReference>
<name>A0A0C3BKE7_SERVB</name>
<evidence type="ECO:0000256" key="2">
    <source>
        <dbReference type="ARBA" id="ARBA00022840"/>
    </source>
</evidence>
<dbReference type="SMART" id="SM00487">
    <property type="entry name" value="DEXDc"/>
    <property type="match status" value="1"/>
</dbReference>
<dbReference type="InterPro" id="IPR036390">
    <property type="entry name" value="WH_DNA-bd_sf"/>
</dbReference>
<dbReference type="GO" id="GO:0046540">
    <property type="term" value="C:U4/U6 x U5 tri-snRNP complex"/>
    <property type="evidence" value="ECO:0007669"/>
    <property type="project" value="InterPro"/>
</dbReference>
<dbReference type="PANTHER" id="PTHR47957">
    <property type="entry name" value="ATP-DEPENDENT HELICASE HRQ1"/>
    <property type="match status" value="1"/>
</dbReference>
<dbReference type="InterPro" id="IPR027417">
    <property type="entry name" value="P-loop_NTPase"/>
</dbReference>
<dbReference type="InterPro" id="IPR001650">
    <property type="entry name" value="Helicase_C-like"/>
</dbReference>
<dbReference type="GO" id="GO:0036297">
    <property type="term" value="P:interstrand cross-link repair"/>
    <property type="evidence" value="ECO:0007669"/>
    <property type="project" value="TreeGrafter"/>
</dbReference>
<dbReference type="EMBL" id="KN824280">
    <property type="protein sequence ID" value="KIM32539.1"/>
    <property type="molecule type" value="Genomic_DNA"/>
</dbReference>
<organism evidence="6 7">
    <name type="scientific">Serendipita vermifera MAFF 305830</name>
    <dbReference type="NCBI Taxonomy" id="933852"/>
    <lineage>
        <taxon>Eukaryota</taxon>
        <taxon>Fungi</taxon>
        <taxon>Dikarya</taxon>
        <taxon>Basidiomycota</taxon>
        <taxon>Agaricomycotina</taxon>
        <taxon>Agaricomycetes</taxon>
        <taxon>Sebacinales</taxon>
        <taxon>Serendipitaceae</taxon>
        <taxon>Serendipita</taxon>
    </lineage>
</organism>
<dbReference type="InterPro" id="IPR014001">
    <property type="entry name" value="Helicase_ATP-bd"/>
</dbReference>
<dbReference type="GO" id="GO:0003676">
    <property type="term" value="F:nucleic acid binding"/>
    <property type="evidence" value="ECO:0007669"/>
    <property type="project" value="InterPro"/>
</dbReference>
<dbReference type="SUPFAM" id="SSF46785">
    <property type="entry name" value="Winged helix' DNA-binding domain"/>
    <property type="match status" value="1"/>
</dbReference>
<dbReference type="InterPro" id="IPR018973">
    <property type="entry name" value="MZB"/>
</dbReference>
<dbReference type="HOGENOM" id="CLU_000809_1_0_1"/>
<protein>
    <submittedName>
        <fullName evidence="6">Uncharacterized protein</fullName>
    </submittedName>
</protein>
<dbReference type="Gene3D" id="2.30.30.100">
    <property type="match status" value="1"/>
</dbReference>
<dbReference type="Pfam" id="PF22982">
    <property type="entry name" value="WHD_HRQ1"/>
    <property type="match status" value="1"/>
</dbReference>
<dbReference type="GO" id="GO:0006289">
    <property type="term" value="P:nucleotide-excision repair"/>
    <property type="evidence" value="ECO:0007669"/>
    <property type="project" value="TreeGrafter"/>
</dbReference>
<feature type="domain" description="Helicase ATP-binding" evidence="4">
    <location>
        <begin position="375"/>
        <end position="558"/>
    </location>
</feature>
<dbReference type="PROSITE" id="PS51192">
    <property type="entry name" value="HELICASE_ATP_BIND_1"/>
    <property type="match status" value="1"/>
</dbReference>
<dbReference type="SMART" id="SM00651">
    <property type="entry name" value="Sm"/>
    <property type="match status" value="1"/>
</dbReference>
<dbReference type="CDD" id="cd17923">
    <property type="entry name" value="DEXHc_Hrq1-like"/>
    <property type="match status" value="1"/>
</dbReference>
<evidence type="ECO:0000313" key="7">
    <source>
        <dbReference type="Proteomes" id="UP000054097"/>
    </source>
</evidence>
<evidence type="ECO:0000259" key="5">
    <source>
        <dbReference type="PROSITE" id="PS51194"/>
    </source>
</evidence>
<feature type="region of interest" description="Disordered" evidence="3">
    <location>
        <begin position="89"/>
        <end position="112"/>
    </location>
</feature>
<dbReference type="PANTHER" id="PTHR47957:SF3">
    <property type="entry name" value="ATP-DEPENDENT HELICASE HRQ1"/>
    <property type="match status" value="1"/>
</dbReference>
<dbReference type="Pfam" id="PF00270">
    <property type="entry name" value="DEAD"/>
    <property type="match status" value="1"/>
</dbReference>
<evidence type="ECO:0000256" key="1">
    <source>
        <dbReference type="ARBA" id="ARBA00022741"/>
    </source>
</evidence>
<dbReference type="GO" id="GO:0005688">
    <property type="term" value="C:U6 snRNP"/>
    <property type="evidence" value="ECO:0007669"/>
    <property type="project" value="InterPro"/>
</dbReference>
<dbReference type="InterPro" id="IPR014939">
    <property type="entry name" value="CDT1_Gemini-bd-like"/>
</dbReference>
<dbReference type="Pfam" id="PF08839">
    <property type="entry name" value="CDT1"/>
    <property type="match status" value="1"/>
</dbReference>
<gene>
    <name evidence="6" type="ORF">M408DRAFT_20807</name>
</gene>
<keyword evidence="7" id="KW-1185">Reference proteome</keyword>
<dbReference type="GO" id="GO:0043138">
    <property type="term" value="F:3'-5' DNA helicase activity"/>
    <property type="evidence" value="ECO:0007669"/>
    <property type="project" value="TreeGrafter"/>
</dbReference>
<proteinExistence type="predicted"/>
<reference evidence="6 7" key="1">
    <citation type="submission" date="2014-04" db="EMBL/GenBank/DDBJ databases">
        <authorList>
            <consortium name="DOE Joint Genome Institute"/>
            <person name="Kuo A."/>
            <person name="Zuccaro A."/>
            <person name="Kohler A."/>
            <person name="Nagy L.G."/>
            <person name="Floudas D."/>
            <person name="Copeland A."/>
            <person name="Barry K.W."/>
            <person name="Cichocki N."/>
            <person name="Veneault-Fourrey C."/>
            <person name="LaButti K."/>
            <person name="Lindquist E.A."/>
            <person name="Lipzen A."/>
            <person name="Lundell T."/>
            <person name="Morin E."/>
            <person name="Murat C."/>
            <person name="Sun H."/>
            <person name="Tunlid A."/>
            <person name="Henrissat B."/>
            <person name="Grigoriev I.V."/>
            <person name="Hibbett D.S."/>
            <person name="Martin F."/>
            <person name="Nordberg H.P."/>
            <person name="Cantor M.N."/>
            <person name="Hua S.X."/>
        </authorList>
    </citation>
    <scope>NUCLEOTIDE SEQUENCE [LARGE SCALE GENOMIC DNA]</scope>
    <source>
        <strain evidence="6 7">MAFF 305830</strain>
    </source>
</reference>
<dbReference type="AlphaFoldDB" id="A0A0C3BKE7"/>
<dbReference type="SMART" id="SM01075">
    <property type="entry name" value="CDT1"/>
    <property type="match status" value="1"/>
</dbReference>
<feature type="domain" description="Helicase C-terminal" evidence="5">
    <location>
        <begin position="594"/>
        <end position="751"/>
    </location>
</feature>
<dbReference type="Gene3D" id="3.40.50.300">
    <property type="entry name" value="P-loop containing nucleotide triphosphate hydrolases"/>
    <property type="match status" value="2"/>
</dbReference>